<dbReference type="GO" id="GO:0009881">
    <property type="term" value="F:photoreceptor activity"/>
    <property type="evidence" value="ECO:0007669"/>
    <property type="project" value="UniProtKB-KW"/>
</dbReference>
<keyword evidence="3" id="KW-0600">Photoreceptor protein</keyword>
<dbReference type="PANTHER" id="PTHR22461:SF2">
    <property type="entry name" value="SERINE-RICH COILED-COIL DOMAIN-CONTAINING PROTEIN 2"/>
    <property type="match status" value="1"/>
</dbReference>
<feature type="transmembrane region" description="Helical" evidence="20">
    <location>
        <begin position="119"/>
        <end position="144"/>
    </location>
</feature>
<feature type="region of interest" description="Disordered" evidence="19">
    <location>
        <begin position="793"/>
        <end position="824"/>
    </location>
</feature>
<keyword evidence="5 20" id="KW-0812">Transmembrane</keyword>
<feature type="region of interest" description="Disordered" evidence="19">
    <location>
        <begin position="902"/>
        <end position="943"/>
    </location>
</feature>
<comment type="subcellular location">
    <subcellularLocation>
        <location evidence="1">Membrane</location>
        <topology evidence="1">Multi-pass membrane protein</topology>
    </subcellularLocation>
</comment>
<feature type="domain" description="G-protein coupled receptors family 1 profile" evidence="21">
    <location>
        <begin position="99"/>
        <end position="262"/>
    </location>
</feature>
<evidence type="ECO:0000256" key="19">
    <source>
        <dbReference type="SAM" id="MobiDB-lite"/>
    </source>
</evidence>
<evidence type="ECO:0000256" key="14">
    <source>
        <dbReference type="ARBA" id="ARBA00023224"/>
    </source>
</evidence>
<comment type="function">
    <text evidence="16">Receptor for all-trans- and 11-cis-retinal. Binds preferentially to the former and may catalyze the isomerization of the chromophore by a retinochrome-like mechanism.</text>
</comment>
<dbReference type="GO" id="GO:0015630">
    <property type="term" value="C:microtubule cytoskeleton"/>
    <property type="evidence" value="ECO:0007669"/>
    <property type="project" value="TreeGrafter"/>
</dbReference>
<evidence type="ECO:0000313" key="23">
    <source>
        <dbReference type="Proteomes" id="UP001166674"/>
    </source>
</evidence>
<dbReference type="InterPro" id="IPR029627">
    <property type="entry name" value="CCSER"/>
</dbReference>
<keyword evidence="4" id="KW-0716">Sensory transduction</keyword>
<dbReference type="EMBL" id="JAATJV010306200">
    <property type="protein sequence ID" value="MBZ3877828.1"/>
    <property type="molecule type" value="Genomic_DNA"/>
</dbReference>
<keyword evidence="14" id="KW-0807">Transducer</keyword>
<keyword evidence="9" id="KW-0297">G-protein coupled receptor</keyword>
<dbReference type="Proteomes" id="UP001166674">
    <property type="component" value="Unassembled WGS sequence"/>
</dbReference>
<feature type="region of interest" description="Disordered" evidence="19">
    <location>
        <begin position="1336"/>
        <end position="1362"/>
    </location>
</feature>
<comment type="similarity">
    <text evidence="2">Belongs to the CCSER family.</text>
</comment>
<evidence type="ECO:0000256" key="4">
    <source>
        <dbReference type="ARBA" id="ARBA00022606"/>
    </source>
</evidence>
<evidence type="ECO:0000256" key="15">
    <source>
        <dbReference type="ARBA" id="ARBA00023305"/>
    </source>
</evidence>
<dbReference type="PROSITE" id="PS50262">
    <property type="entry name" value="G_PROTEIN_RECEP_F1_2"/>
    <property type="match status" value="1"/>
</dbReference>
<feature type="compositionally biased region" description="Basic and acidic residues" evidence="19">
    <location>
        <begin position="916"/>
        <end position="926"/>
    </location>
</feature>
<evidence type="ECO:0000256" key="9">
    <source>
        <dbReference type="ARBA" id="ARBA00023040"/>
    </source>
</evidence>
<dbReference type="Pfam" id="PF00001">
    <property type="entry name" value="7tm_1"/>
    <property type="match status" value="1"/>
</dbReference>
<feature type="coiled-coil region" evidence="18">
    <location>
        <begin position="1025"/>
        <end position="1059"/>
    </location>
</feature>
<evidence type="ECO:0000256" key="11">
    <source>
        <dbReference type="ARBA" id="ARBA00023136"/>
    </source>
</evidence>
<evidence type="ECO:0000256" key="2">
    <source>
        <dbReference type="ARBA" id="ARBA00010949"/>
    </source>
</evidence>
<evidence type="ECO:0000256" key="18">
    <source>
        <dbReference type="SAM" id="Coils"/>
    </source>
</evidence>
<feature type="region of interest" description="Disordered" evidence="19">
    <location>
        <begin position="1301"/>
        <end position="1321"/>
    </location>
</feature>
<feature type="region of interest" description="Disordered" evidence="19">
    <location>
        <begin position="492"/>
        <end position="524"/>
    </location>
</feature>
<feature type="compositionally biased region" description="Basic and acidic residues" evidence="19">
    <location>
        <begin position="763"/>
        <end position="772"/>
    </location>
</feature>
<proteinExistence type="inferred from homology"/>
<name>A0AA41SV58_SCICA</name>
<keyword evidence="13" id="KW-0675">Receptor</keyword>
<feature type="compositionally biased region" description="Basic and acidic residues" evidence="19">
    <location>
        <begin position="747"/>
        <end position="757"/>
    </location>
</feature>
<organism evidence="22 23">
    <name type="scientific">Sciurus carolinensis</name>
    <name type="common">Eastern gray squirrel</name>
    <dbReference type="NCBI Taxonomy" id="30640"/>
    <lineage>
        <taxon>Eukaryota</taxon>
        <taxon>Metazoa</taxon>
        <taxon>Chordata</taxon>
        <taxon>Craniata</taxon>
        <taxon>Vertebrata</taxon>
        <taxon>Euteleostomi</taxon>
        <taxon>Mammalia</taxon>
        <taxon>Eutheria</taxon>
        <taxon>Euarchontoglires</taxon>
        <taxon>Glires</taxon>
        <taxon>Rodentia</taxon>
        <taxon>Sciuromorpha</taxon>
        <taxon>Sciuridae</taxon>
        <taxon>Sciurinae</taxon>
        <taxon>Sciurini</taxon>
        <taxon>Sciurus</taxon>
    </lineage>
</organism>
<dbReference type="GO" id="GO:0016020">
    <property type="term" value="C:membrane"/>
    <property type="evidence" value="ECO:0007669"/>
    <property type="project" value="UniProtKB-SubCell"/>
</dbReference>
<dbReference type="InterPro" id="IPR000276">
    <property type="entry name" value="GPCR_Rhodpsn"/>
</dbReference>
<feature type="region of interest" description="Disordered" evidence="19">
    <location>
        <begin position="1243"/>
        <end position="1285"/>
    </location>
</feature>
<dbReference type="SUPFAM" id="SSF81321">
    <property type="entry name" value="Family A G protein-coupled receptor-like"/>
    <property type="match status" value="1"/>
</dbReference>
<feature type="compositionally biased region" description="Polar residues" evidence="19">
    <location>
        <begin position="507"/>
        <end position="524"/>
    </location>
</feature>
<comment type="caution">
    <text evidence="22">The sequence shown here is derived from an EMBL/GenBank/DDBJ whole genome shotgun (WGS) entry which is preliminary data.</text>
</comment>
<evidence type="ECO:0000256" key="13">
    <source>
        <dbReference type="ARBA" id="ARBA00023170"/>
    </source>
</evidence>
<feature type="transmembrane region" description="Helical" evidence="20">
    <location>
        <begin position="189"/>
        <end position="211"/>
    </location>
</feature>
<evidence type="ECO:0000256" key="5">
    <source>
        <dbReference type="ARBA" id="ARBA00022692"/>
    </source>
</evidence>
<evidence type="ECO:0000256" key="1">
    <source>
        <dbReference type="ARBA" id="ARBA00004141"/>
    </source>
</evidence>
<dbReference type="GO" id="GO:0007602">
    <property type="term" value="P:phototransduction"/>
    <property type="evidence" value="ECO:0007669"/>
    <property type="project" value="UniProtKB-KW"/>
</dbReference>
<evidence type="ECO:0000256" key="16">
    <source>
        <dbReference type="ARBA" id="ARBA00057095"/>
    </source>
</evidence>
<dbReference type="GO" id="GO:0007601">
    <property type="term" value="P:visual perception"/>
    <property type="evidence" value="ECO:0007669"/>
    <property type="project" value="UniProtKB-KW"/>
</dbReference>
<feature type="transmembrane region" description="Helical" evidence="20">
    <location>
        <begin position="239"/>
        <end position="262"/>
    </location>
</feature>
<dbReference type="InterPro" id="IPR017452">
    <property type="entry name" value="GPCR_Rhodpsn_7TM"/>
</dbReference>
<feature type="compositionally biased region" description="Low complexity" evidence="19">
    <location>
        <begin position="812"/>
        <end position="822"/>
    </location>
</feature>
<keyword evidence="6" id="KW-0681">Retinal protein</keyword>
<reference evidence="22" key="1">
    <citation type="submission" date="2020-03" db="EMBL/GenBank/DDBJ databases">
        <title>Studies in the Genomics of Life Span.</title>
        <authorList>
            <person name="Glass D."/>
        </authorList>
    </citation>
    <scope>NUCLEOTIDE SEQUENCE</scope>
    <source>
        <strain evidence="22">SUZIE</strain>
        <tissue evidence="22">Muscle</tissue>
    </source>
</reference>
<evidence type="ECO:0000256" key="10">
    <source>
        <dbReference type="ARBA" id="ARBA00023054"/>
    </source>
</evidence>
<feature type="compositionally biased region" description="Polar residues" evidence="19">
    <location>
        <begin position="1253"/>
        <end position="1285"/>
    </location>
</feature>
<keyword evidence="23" id="KW-1185">Reference proteome</keyword>
<dbReference type="CDD" id="cd15072">
    <property type="entry name" value="7tmA_Retinal_GPR"/>
    <property type="match status" value="1"/>
</dbReference>
<keyword evidence="11 20" id="KW-0472">Membrane</keyword>
<dbReference type="FunFam" id="1.20.1070.10:FF:000139">
    <property type="entry name" value="RPE-retinal G protein-coupled receptor isoform X1"/>
    <property type="match status" value="1"/>
</dbReference>
<accession>A0AA41SV58</accession>
<dbReference type="GO" id="GO:0001578">
    <property type="term" value="P:microtubule bundle formation"/>
    <property type="evidence" value="ECO:0007669"/>
    <property type="project" value="TreeGrafter"/>
</dbReference>
<evidence type="ECO:0000259" key="21">
    <source>
        <dbReference type="PROSITE" id="PS50262"/>
    </source>
</evidence>
<evidence type="ECO:0000256" key="3">
    <source>
        <dbReference type="ARBA" id="ARBA00022543"/>
    </source>
</evidence>
<keyword evidence="10 18" id="KW-0175">Coiled coil</keyword>
<dbReference type="GO" id="GO:0004930">
    <property type="term" value="F:G protein-coupled receptor activity"/>
    <property type="evidence" value="ECO:0007669"/>
    <property type="project" value="UniProtKB-KW"/>
</dbReference>
<evidence type="ECO:0000256" key="6">
    <source>
        <dbReference type="ARBA" id="ARBA00022925"/>
    </source>
</evidence>
<evidence type="ECO:0000313" key="22">
    <source>
        <dbReference type="EMBL" id="MBZ3877828.1"/>
    </source>
</evidence>
<sequence length="1362" mass="151327">MAETAALPAGFGELEVLAVGTVLLVEGEPGRAWGGAGAQQVLGNQVLAMELARRVSQMQLRYHVILTACLYEPGPRRSSHGFPIGCRVPARSQEKAVSLNGLTIFSFCKTPELRTPNHLLLLSLALADSGISLNALIAAISSLLRRWPYGSEGCQVHGFQGFVTALSSICGCAAIAWGRYHHYCTRSQLAWNTAIPLVIFVWLSSTFWAALPLLGWGHYDYEPLGTCCTLDYSRGDRNFISFLFTMAFFNFLIPLFITLTSYRLMEQKFARSGHLQVNTTLPVKLLLLGWGPYALLYIYAAIVDVSSISPKLRMLMEEKTQIKTFLGSKLPKYGTKSVRSTLQPMPNGTAVNVLATSNSSNVKSYIKNNGSDCSLSHSFNWRKTNKYQLTAQSTEESGSSQSSHDKLIDPEKHASTQGMFEKNGIKGGLKSVSLFTSKLAKPTTMFVSSSEELNQKSFSGPSNLGKFTKGTLLGRTSYSAVSAPKSQLNGFYGNRSTGSMQRPRANSCATRSSSGESLAQSPDNIKSVTCEKMVRSQSFSHSIQNPFLPPSSITRSHSFNRAVDLTKPYQNQQLPIRMPLRSSMLTRNSRQSEVLNGNEHLGYGFNRPYAAGGKKLALPNGPGVTSTLGYRMVHSSLLKSSRPPFSGTITVDGNKNSPADSCVEEEATVLAKDSVTNKDQELIENESYRTENNQTMKHDAKVRYLSDDVDDISLSSLSSSDKNDLSEDFSDDFIDIEDSHRTRITPEEISLKEEKPENVPSKDIFDSPKENEKTFSKTDEWIDISVSDRSECTKHSSGTNLISPDTDYRAGSSFELSPSDSSDGTYMWDEEGLEPIGNVHPVGSYDSSEMNSIDILNNLESCDLEDDDLMLDVDLPEDAPLENVECDNMNRFDRQDRNVRQSQEGFWKRPPQRWSGQEHYHLSHPDHYHHHGKSDLSRGSPYRESPLGHFESYGGTPFFQAQKMFADVPENTVVLDEMTLRHMVQDCTAVKTQLLKLKRLLHQHDGSGSLHDIQLSLPSSPEPEEGDQIHKKEDLLNEMKQLKEEIKKKDEKIQLLEHQLATRCNCHQKAKEEKCTYADKYTQTPWRRIPPQVLQPSSSLPRPTDHAQGKLIKSQHIEAHSEHAVQGMHQSHALPDGGLTHGLQQENNYDLENRPSSSSPQFKMDIAKSAPSEANLNMTMNVQEPYHLTKNQISDMQFVPTSLQTPPQLSIVDQAKRIGRDQSPPVGYPSQPKSLKLLKPSILSSLAPPPDSESSPSRTPTCKKSPTITPCNSTKLQPASSQTNLANNLNLKTSKLRLPSSSFKQKQISNPQLEPQNFPSKTSIPRPLARQKEIMQNPNGNLHSGDCLASNRYSRLPKPKIH</sequence>
<gene>
    <name evidence="22" type="ORF">SUZIE_144890</name>
</gene>
<dbReference type="Gene3D" id="1.20.1070.10">
    <property type="entry name" value="Rhodopsin 7-helix transmembrane proteins"/>
    <property type="match status" value="1"/>
</dbReference>
<dbReference type="GO" id="GO:0008017">
    <property type="term" value="F:microtubule binding"/>
    <property type="evidence" value="ECO:0007669"/>
    <property type="project" value="TreeGrafter"/>
</dbReference>
<keyword evidence="8" id="KW-0157">Chromophore</keyword>
<keyword evidence="12" id="KW-1015">Disulfide bond</keyword>
<evidence type="ECO:0000256" key="12">
    <source>
        <dbReference type="ARBA" id="ARBA00023157"/>
    </source>
</evidence>
<feature type="region of interest" description="Disordered" evidence="19">
    <location>
        <begin position="747"/>
        <end position="772"/>
    </location>
</feature>
<keyword evidence="15" id="KW-0844">Vision</keyword>
<feature type="transmembrane region" description="Helical" evidence="20">
    <location>
        <begin position="156"/>
        <end position="177"/>
    </location>
</feature>
<evidence type="ECO:0000256" key="17">
    <source>
        <dbReference type="ARBA" id="ARBA00073686"/>
    </source>
</evidence>
<evidence type="ECO:0000256" key="7">
    <source>
        <dbReference type="ARBA" id="ARBA00022989"/>
    </source>
</evidence>
<feature type="transmembrane region" description="Helical" evidence="20">
    <location>
        <begin position="283"/>
        <end position="302"/>
    </location>
</feature>
<protein>
    <recommendedName>
        <fullName evidence="17">RPE-retinal G protein-coupled receptor</fullName>
    </recommendedName>
</protein>
<dbReference type="PANTHER" id="PTHR22461">
    <property type="entry name" value="SERINE-RICH COILED-COIL DOMAIN-CONTAINING PROTEIN 2-RELATED"/>
    <property type="match status" value="1"/>
</dbReference>
<evidence type="ECO:0000256" key="20">
    <source>
        <dbReference type="SAM" id="Phobius"/>
    </source>
</evidence>
<keyword evidence="7 20" id="KW-1133">Transmembrane helix</keyword>
<evidence type="ECO:0000256" key="8">
    <source>
        <dbReference type="ARBA" id="ARBA00022991"/>
    </source>
</evidence>